<evidence type="ECO:0000256" key="1">
    <source>
        <dbReference type="SAM" id="MobiDB-lite"/>
    </source>
</evidence>
<gene>
    <name evidence="2" type="ORF">NX720_18315</name>
</gene>
<protein>
    <submittedName>
        <fullName evidence="2">Uncharacterized protein</fullName>
    </submittedName>
</protein>
<feature type="compositionally biased region" description="Low complexity" evidence="1">
    <location>
        <begin position="319"/>
        <end position="334"/>
    </location>
</feature>
<dbReference type="RefSeq" id="WP_262596516.1">
    <property type="nucleotide sequence ID" value="NZ_CP103300.1"/>
</dbReference>
<dbReference type="EMBL" id="CP103300">
    <property type="protein sequence ID" value="UYM14826.1"/>
    <property type="molecule type" value="Genomic_DNA"/>
</dbReference>
<evidence type="ECO:0000313" key="3">
    <source>
        <dbReference type="Proteomes" id="UP001163255"/>
    </source>
</evidence>
<proteinExistence type="predicted"/>
<organism evidence="2 3">
    <name type="scientific">Endozoicomonas euniceicola</name>
    <dbReference type="NCBI Taxonomy" id="1234143"/>
    <lineage>
        <taxon>Bacteria</taxon>
        <taxon>Pseudomonadati</taxon>
        <taxon>Pseudomonadota</taxon>
        <taxon>Gammaproteobacteria</taxon>
        <taxon>Oceanospirillales</taxon>
        <taxon>Endozoicomonadaceae</taxon>
        <taxon>Endozoicomonas</taxon>
    </lineage>
</organism>
<name>A0ABY6GPZ8_9GAMM</name>
<dbReference type="Proteomes" id="UP001163255">
    <property type="component" value="Chromosome"/>
</dbReference>
<evidence type="ECO:0000313" key="2">
    <source>
        <dbReference type="EMBL" id="UYM14826.1"/>
    </source>
</evidence>
<keyword evidence="3" id="KW-1185">Reference proteome</keyword>
<reference evidence="2" key="1">
    <citation type="submission" date="2022-10" db="EMBL/GenBank/DDBJ databases">
        <title>Completed Genome Sequence of two octocoral isolated bacterium, Endozoicomonas euniceicola EF212T and Endozoicomonas gorgoniicola PS125T.</title>
        <authorList>
            <person name="Chiou Y.-J."/>
            <person name="Chen Y.-H."/>
        </authorList>
    </citation>
    <scope>NUCLEOTIDE SEQUENCE</scope>
    <source>
        <strain evidence="2">EF212</strain>
    </source>
</reference>
<sequence>MQYNRFSPPAPFSTIAIKRNIANYLSSFVFLLAVNPHLSDAYAEKTQLNSFPRYDLRTELNKHLPVKSSQQYFDLLSKRRNINNSKIGATHPEKFSPSKESSQKIDHVRISSAYPFHIYTASLQPLPGTECLSEAYAQEEIKKWQCYIENHEYDSATIELFLSQADSPVISFTSGQPMTIQYAPGSGKSSEPISEFDQSYSIKSTLGNSLKNQETVNKKVQEISSMLKLSFKKETVDPAIQTIHFELFNRHSISEEIEFQKIIENIRVGERARATLMDNLDNLDDLFLLPETTIQLKNYNIAFPEGIHSLPRGAQGTSTTAEANGESNAAASDDSTVSRSGSEVKRETPAKKLKVCRCGIDISRPGCLKGEFFFPEALEEDDICYIHTPEKNIDPRRVGREMECPDLVLVFSKNIKLTKGQAIVETPLRCFGYPVIAITVELTADPKRSECVEIVTAPLTASQHKKILPDLNRLVLLMESNPKLVPIEKIVADFNKEENNGLLKLELSEYNHFLPFKFDVYNFLRTENDVQVPVVNAEKKEETKNQHYYNKILRKTVIFKQETSSFIWCNQSNFFIPFKNIEKISDLAGFNLPTEEAFLNESQVIIESTSALSEYIFSYISEKVNISGHHSYIKPLIIHFSKIALLYNKLLNNENLNIKKNSKNGPRYTPTSIRVSQQQIVMQILEDNDIELLRSLFKNNFYVAFLKVVNDFFKSQNSIRHGGHLRSIFSSWVMGYWNDVYQCTNLRNAHGRLKVLNANTPQNHVKVDQRLIYLPTHAAEATKEIVEPLGHFHYLINPVWVNGEPWVVVEFRSHKYNSPNCKYITRIPFNYQSEWPDHPSSVEQQILDSFWFGVDVDDVEGMKTQDGNN</sequence>
<accession>A0ABY6GPZ8</accession>
<feature type="region of interest" description="Disordered" evidence="1">
    <location>
        <begin position="312"/>
        <end position="345"/>
    </location>
</feature>